<accession>A0A290Q318</accession>
<protein>
    <submittedName>
        <fullName evidence="1">Uncharacterized protein</fullName>
    </submittedName>
</protein>
<keyword evidence="2" id="KW-1185">Reference proteome</keyword>
<dbReference type="KEGG" id="vbh:CMV30_01885"/>
<evidence type="ECO:0000313" key="1">
    <source>
        <dbReference type="EMBL" id="ATC62813.1"/>
    </source>
</evidence>
<dbReference type="Proteomes" id="UP000217265">
    <property type="component" value="Chromosome"/>
</dbReference>
<gene>
    <name evidence="1" type="ORF">CMV30_01885</name>
</gene>
<dbReference type="AlphaFoldDB" id="A0A290Q318"/>
<proteinExistence type="predicted"/>
<dbReference type="OrthoDB" id="199343at2"/>
<reference evidence="1 2" key="1">
    <citation type="submission" date="2017-09" db="EMBL/GenBank/DDBJ databases">
        <title>Complete genome sequence of Verrucomicrobial strain HZ-65, isolated from freshwater.</title>
        <authorList>
            <person name="Choi A."/>
        </authorList>
    </citation>
    <scope>NUCLEOTIDE SEQUENCE [LARGE SCALE GENOMIC DNA]</scope>
    <source>
        <strain evidence="1 2">HZ-65</strain>
    </source>
</reference>
<dbReference type="RefSeq" id="WP_096054448.1">
    <property type="nucleotide sequence ID" value="NZ_CP023344.1"/>
</dbReference>
<dbReference type="EMBL" id="CP023344">
    <property type="protein sequence ID" value="ATC62813.1"/>
    <property type="molecule type" value="Genomic_DNA"/>
</dbReference>
<organism evidence="1 2">
    <name type="scientific">Nibricoccus aquaticus</name>
    <dbReference type="NCBI Taxonomy" id="2576891"/>
    <lineage>
        <taxon>Bacteria</taxon>
        <taxon>Pseudomonadati</taxon>
        <taxon>Verrucomicrobiota</taxon>
        <taxon>Opitutia</taxon>
        <taxon>Opitutales</taxon>
        <taxon>Opitutaceae</taxon>
        <taxon>Nibricoccus</taxon>
    </lineage>
</organism>
<name>A0A290Q318_9BACT</name>
<sequence>MSMEFGWWSKDDEGKYQIHVCIHGGNVEWTRKNGHWQSWDKYPPTEDDWDKLMGEAARRVPRRLISPKQYDALKVLRDSFSGNHTTPKKGHKIKE</sequence>
<evidence type="ECO:0000313" key="2">
    <source>
        <dbReference type="Proteomes" id="UP000217265"/>
    </source>
</evidence>